<keyword evidence="6" id="KW-0472">Membrane</keyword>
<evidence type="ECO:0000256" key="1">
    <source>
        <dbReference type="ARBA" id="ARBA00001231"/>
    </source>
</evidence>
<dbReference type="Gene3D" id="3.20.20.80">
    <property type="entry name" value="Glycosidases"/>
    <property type="match status" value="1"/>
</dbReference>
<dbReference type="GO" id="GO:0004563">
    <property type="term" value="F:beta-N-acetylhexosaminidase activity"/>
    <property type="evidence" value="ECO:0007669"/>
    <property type="project" value="UniProtKB-EC"/>
</dbReference>
<comment type="catalytic activity">
    <reaction evidence="1">
        <text>Hydrolysis of terminal non-reducing N-acetyl-D-hexosamine residues in N-acetyl-beta-D-hexosaminides.</text>
        <dbReference type="EC" id="3.2.1.52"/>
    </reaction>
</comment>
<evidence type="ECO:0000259" key="7">
    <source>
        <dbReference type="Pfam" id="PF00728"/>
    </source>
</evidence>
<dbReference type="PANTHER" id="PTHR22600">
    <property type="entry name" value="BETA-HEXOSAMINIDASE"/>
    <property type="match status" value="1"/>
</dbReference>
<keyword evidence="4 8" id="KW-0378">Hydrolase</keyword>
<evidence type="ECO:0000256" key="2">
    <source>
        <dbReference type="ARBA" id="ARBA00006285"/>
    </source>
</evidence>
<protein>
    <recommendedName>
        <fullName evidence="3">beta-N-acetylhexosaminidase</fullName>
        <ecNumber evidence="3">3.2.1.52</ecNumber>
    </recommendedName>
</protein>
<organism evidence="8 9">
    <name type="scientific">Curtobacterium luteum</name>
    <dbReference type="NCBI Taxonomy" id="33881"/>
    <lineage>
        <taxon>Bacteria</taxon>
        <taxon>Bacillati</taxon>
        <taxon>Actinomycetota</taxon>
        <taxon>Actinomycetes</taxon>
        <taxon>Micrococcales</taxon>
        <taxon>Microbacteriaceae</taxon>
        <taxon>Curtobacterium</taxon>
    </lineage>
</organism>
<evidence type="ECO:0000313" key="9">
    <source>
        <dbReference type="Proteomes" id="UP000746584"/>
    </source>
</evidence>
<evidence type="ECO:0000256" key="4">
    <source>
        <dbReference type="ARBA" id="ARBA00022801"/>
    </source>
</evidence>
<dbReference type="InterPro" id="IPR013783">
    <property type="entry name" value="Ig-like_fold"/>
</dbReference>
<dbReference type="EMBL" id="JAFBCG010000001">
    <property type="protein sequence ID" value="MBM7802414.1"/>
    <property type="molecule type" value="Genomic_DNA"/>
</dbReference>
<dbReference type="RefSeq" id="WP_175328136.1">
    <property type="nucleotide sequence ID" value="NZ_BMOI01000002.1"/>
</dbReference>
<dbReference type="PANTHER" id="PTHR22600:SF57">
    <property type="entry name" value="BETA-N-ACETYLHEXOSAMINIDASE"/>
    <property type="match status" value="1"/>
</dbReference>
<gene>
    <name evidence="8" type="ORF">JOE58_001665</name>
</gene>
<dbReference type="Pfam" id="PF00728">
    <property type="entry name" value="Glyco_hydro_20"/>
    <property type="match status" value="1"/>
</dbReference>
<comment type="caution">
    <text evidence="8">The sequence shown here is derived from an EMBL/GenBank/DDBJ whole genome shotgun (WGS) entry which is preliminary data.</text>
</comment>
<proteinExistence type="inferred from homology"/>
<sequence length="537" mass="56028">MGLGVDEQDGSAGPAGSRVRRRVRRSVAIGLVVAVWVGGVVVAGAAAGSPASATGTSSGTVAASSVRAAGTAGATVAASSARAAATAGTSTAPRLAVTKVTAHSTVTSTRTRVTTALTVKNTSSVRKPALDAWLYLAAGSGKYTLGRVAVRSLAPGASTTVRSTRTAPSRAPAGKYSVLACTGAYTATGCRSSIATVPTARAPRARPETGLMLDVARAYYPVPLLEQYVDLLADHGGRFLHLHLTDDQNVGVESDVLGQTLADADLHDGVWTSRVTGRPFLSVAQARTVADHANQRGIAIVPEVDTPGHMAAAFALLEARHGAQWVDRIRAGESELDTTAPAAAALAASLYAEVEQTFPSSTAVHIGGDEWGGDVSANGRVAWMNAVAADLGDREVWAWNDGIDRAAIARLDPRIRVTYWSFDGDTEDPAERRERRQRRAKASDLYAAGSDLLNYDSYYLYEVPTDLDEADSAYTVADLRANWSLRSWDGDSGARLAGPMSGAAVAVWGEDLAAPPSGALLRWTAPHVIAMIETANR</sequence>
<dbReference type="InterPro" id="IPR025705">
    <property type="entry name" value="Beta_hexosaminidase_sua/sub"/>
</dbReference>
<feature type="domain" description="Glycoside hydrolase family 20 catalytic" evidence="7">
    <location>
        <begin position="210"/>
        <end position="372"/>
    </location>
</feature>
<evidence type="ECO:0000313" key="8">
    <source>
        <dbReference type="EMBL" id="MBM7802414.1"/>
    </source>
</evidence>
<name>A0ABS2RX26_9MICO</name>
<dbReference type="InterPro" id="IPR015883">
    <property type="entry name" value="Glyco_hydro_20_cat"/>
</dbReference>
<accession>A0ABS2RX26</accession>
<reference evidence="8 9" key="1">
    <citation type="submission" date="2021-01" db="EMBL/GenBank/DDBJ databases">
        <title>Sequencing the genomes of 1000 actinobacteria strains.</title>
        <authorList>
            <person name="Klenk H.-P."/>
        </authorList>
    </citation>
    <scope>NUCLEOTIDE SEQUENCE [LARGE SCALE GENOMIC DNA]</scope>
    <source>
        <strain evidence="8 9">DSM 20542</strain>
    </source>
</reference>
<keyword evidence="9" id="KW-1185">Reference proteome</keyword>
<dbReference type="Gene3D" id="2.60.40.10">
    <property type="entry name" value="Immunoglobulins"/>
    <property type="match status" value="1"/>
</dbReference>
<evidence type="ECO:0000256" key="5">
    <source>
        <dbReference type="SAM" id="MobiDB-lite"/>
    </source>
</evidence>
<comment type="similarity">
    <text evidence="2">Belongs to the glycosyl hydrolase 20 family.</text>
</comment>
<feature type="region of interest" description="Disordered" evidence="5">
    <location>
        <begin position="1"/>
        <end position="20"/>
    </location>
</feature>
<feature type="transmembrane region" description="Helical" evidence="6">
    <location>
        <begin position="27"/>
        <end position="48"/>
    </location>
</feature>
<keyword evidence="6" id="KW-1133">Transmembrane helix</keyword>
<keyword evidence="8" id="KW-0326">Glycosidase</keyword>
<dbReference type="EC" id="3.2.1.52" evidence="3"/>
<evidence type="ECO:0000256" key="6">
    <source>
        <dbReference type="SAM" id="Phobius"/>
    </source>
</evidence>
<evidence type="ECO:0000256" key="3">
    <source>
        <dbReference type="ARBA" id="ARBA00012663"/>
    </source>
</evidence>
<dbReference type="Proteomes" id="UP000746584">
    <property type="component" value="Unassembled WGS sequence"/>
</dbReference>
<dbReference type="InterPro" id="IPR017853">
    <property type="entry name" value="GH"/>
</dbReference>
<keyword evidence="6" id="KW-0812">Transmembrane</keyword>
<dbReference type="SUPFAM" id="SSF51445">
    <property type="entry name" value="(Trans)glycosidases"/>
    <property type="match status" value="1"/>
</dbReference>
<dbReference type="PRINTS" id="PR00738">
    <property type="entry name" value="GLHYDRLASE20"/>
</dbReference>